<reference evidence="1 2" key="1">
    <citation type="journal article" date="2022" name="Plant J.">
        <title>Chromosome-level genome of Camellia lanceoleosa provides a valuable resource for understanding genome evolution and self-incompatibility.</title>
        <authorList>
            <person name="Gong W."/>
            <person name="Xiao S."/>
            <person name="Wang L."/>
            <person name="Liao Z."/>
            <person name="Chang Y."/>
            <person name="Mo W."/>
            <person name="Hu G."/>
            <person name="Li W."/>
            <person name="Zhao G."/>
            <person name="Zhu H."/>
            <person name="Hu X."/>
            <person name="Ji K."/>
            <person name="Xiang X."/>
            <person name="Song Q."/>
            <person name="Yuan D."/>
            <person name="Jin S."/>
            <person name="Zhang L."/>
        </authorList>
    </citation>
    <scope>NUCLEOTIDE SEQUENCE [LARGE SCALE GENOMIC DNA]</scope>
    <source>
        <strain evidence="1">SQ_2022a</strain>
    </source>
</reference>
<keyword evidence="2" id="KW-1185">Reference proteome</keyword>
<dbReference type="EMBL" id="CM045763">
    <property type="protein sequence ID" value="KAI8022937.1"/>
    <property type="molecule type" value="Genomic_DNA"/>
</dbReference>
<sequence length="715" mass="79132">MRKLMKCLLEFESWKWRRSTVIRVDSGRVGGGGEHFSSWDKPSNLHHFAFSLCNNNYSATKARNPESDISNDVLTDSILSLSLSLPFYYLSPPNSHVTPHSYHSSNGEIASHNTTTTTMASLTPGVLSKLLQNVGNSHVKVAGEHRSALLQVIGIVPSLVGGDDPWRSKGFFLRVSDSMHSAYVSISDDDVDLILSDKIQLGQFIHVARLDSASPVPVLRGVKLVPRRRPCVGDPKDLISSDSLAIRTKVDFSSGAKKTVKRVEGKGMAMGKEKRLVCEESKLRRLSMENAKVEGMELRRLSLDSTRRGWDRSNGTKDSPRSLPPSKTKQISKTKKISSSSDAASEVHSIRKVSSEKNSASKHPNLSISPLKNKNQNVSPKLITKPLGKDLKSSSDGALPGRLFKVPLSFKTWSDQKVLWDSLPHTIHDLGKEAMGHRDLAFLTAVHALEEASAAESVIRCMSMFAELCQSSQKYSAGKLVEQFLNLHQGMQKAASVVDTLLSTRLQEPKTSLRSQCPPQEMCENSSNKNAISWVLAAVETDLSKISLFRKEDEREISNGEKCHLVVLENTSQKVELENHSPQCKRSPNNHGSSLSESRSKGLSPTLRRLSTTKKTKTEREEWSNGRGLKEAAVLAEKLLVISRAWFLNYLEDSLNKGFGGSEMASLLGQLKRVNQWLDGSFVDGIRTDERIEGLRKKLYGFLLEHVDSAVVASR</sequence>
<name>A0ACC0IAQ3_9ERIC</name>
<evidence type="ECO:0000313" key="2">
    <source>
        <dbReference type="Proteomes" id="UP001060215"/>
    </source>
</evidence>
<protein>
    <submittedName>
        <fullName evidence="1">Uncharacterized protein</fullName>
    </submittedName>
</protein>
<gene>
    <name evidence="1" type="ORF">LOK49_LG03G02853</name>
</gene>
<proteinExistence type="predicted"/>
<accession>A0ACC0IAQ3</accession>
<organism evidence="1 2">
    <name type="scientific">Camellia lanceoleosa</name>
    <dbReference type="NCBI Taxonomy" id="1840588"/>
    <lineage>
        <taxon>Eukaryota</taxon>
        <taxon>Viridiplantae</taxon>
        <taxon>Streptophyta</taxon>
        <taxon>Embryophyta</taxon>
        <taxon>Tracheophyta</taxon>
        <taxon>Spermatophyta</taxon>
        <taxon>Magnoliopsida</taxon>
        <taxon>eudicotyledons</taxon>
        <taxon>Gunneridae</taxon>
        <taxon>Pentapetalae</taxon>
        <taxon>asterids</taxon>
        <taxon>Ericales</taxon>
        <taxon>Theaceae</taxon>
        <taxon>Camellia</taxon>
    </lineage>
</organism>
<comment type="caution">
    <text evidence="1">The sequence shown here is derived from an EMBL/GenBank/DDBJ whole genome shotgun (WGS) entry which is preliminary data.</text>
</comment>
<evidence type="ECO:0000313" key="1">
    <source>
        <dbReference type="EMBL" id="KAI8022937.1"/>
    </source>
</evidence>
<dbReference type="Proteomes" id="UP001060215">
    <property type="component" value="Chromosome 6"/>
</dbReference>